<keyword evidence="7 8" id="KW-0472">Membrane</keyword>
<evidence type="ECO:0000256" key="3">
    <source>
        <dbReference type="ARBA" id="ARBA00022448"/>
    </source>
</evidence>
<sequence length="412" mass="43172">MTREIDATQTDPPPAAMVSEVWLMIVLGTLLAFASISTDLYLPAMPWMSAALQTSQGTLQYTVSGYLVGFSIGQLFWGPISDRFGRRIPVAVGLVLFMAGCAGCALSTTVTQLIAFRLLQAVGACVSVVLARAMVRDLYQRDRAAKFLSTLASVTAIAPLLGPSVGGLILRVADWQAIFWLLVAIGFATLVALFTIPETLPAERRNPQTVTKAFKAYGSLLLDKRLLAYAGALGFFYAGIFANISGSSFAYIDYHRLSPQAFGLAFAAATIGLMGMNVVNARLVVRYGSDRMLKAGTIGAALAGSLLAFVTATDFGGVYSMAAGLWLFVAMNGLISANSISGAMTDFPMRAGAVSAFMGAIQYGSGVIGSAISGSFADGTPWPMGAVIAASGFGSLICATLIKSGKKHNRTP</sequence>
<evidence type="ECO:0000256" key="8">
    <source>
        <dbReference type="RuleBase" id="RU365088"/>
    </source>
</evidence>
<evidence type="ECO:0000256" key="2">
    <source>
        <dbReference type="ARBA" id="ARBA00006236"/>
    </source>
</evidence>
<keyword evidence="6 8" id="KW-1133">Transmembrane helix</keyword>
<comment type="similarity">
    <text evidence="2 8">Belongs to the major facilitator superfamily. Bcr/CmlA family.</text>
</comment>
<dbReference type="PROSITE" id="PS50850">
    <property type="entry name" value="MFS"/>
    <property type="match status" value="1"/>
</dbReference>
<dbReference type="PANTHER" id="PTHR23502:SF132">
    <property type="entry name" value="POLYAMINE TRANSPORTER 2-RELATED"/>
    <property type="match status" value="1"/>
</dbReference>
<feature type="transmembrane region" description="Helical" evidence="8">
    <location>
        <begin position="292"/>
        <end position="312"/>
    </location>
</feature>
<gene>
    <name evidence="10" type="ORF">RMR22_22885</name>
</gene>
<feature type="transmembrane region" description="Helical" evidence="8">
    <location>
        <begin position="318"/>
        <end position="340"/>
    </location>
</feature>
<dbReference type="InterPro" id="IPR011701">
    <property type="entry name" value="MFS"/>
</dbReference>
<proteinExistence type="inferred from homology"/>
<dbReference type="SUPFAM" id="SSF103473">
    <property type="entry name" value="MFS general substrate transporter"/>
    <property type="match status" value="1"/>
</dbReference>
<keyword evidence="5 8" id="KW-0812">Transmembrane</keyword>
<evidence type="ECO:0000256" key="4">
    <source>
        <dbReference type="ARBA" id="ARBA00022475"/>
    </source>
</evidence>
<keyword evidence="4" id="KW-1003">Cell membrane</keyword>
<feature type="transmembrane region" description="Helical" evidence="8">
    <location>
        <begin position="382"/>
        <end position="402"/>
    </location>
</feature>
<feature type="transmembrane region" description="Helical" evidence="8">
    <location>
        <begin position="264"/>
        <end position="285"/>
    </location>
</feature>
<feature type="transmembrane region" description="Helical" evidence="8">
    <location>
        <begin position="21"/>
        <end position="38"/>
    </location>
</feature>
<dbReference type="GO" id="GO:0005886">
    <property type="term" value="C:plasma membrane"/>
    <property type="evidence" value="ECO:0007669"/>
    <property type="project" value="UniProtKB-SubCell"/>
</dbReference>
<dbReference type="GO" id="GO:1990961">
    <property type="term" value="P:xenobiotic detoxification by transmembrane export across the plasma membrane"/>
    <property type="evidence" value="ECO:0007669"/>
    <property type="project" value="InterPro"/>
</dbReference>
<dbReference type="Gene3D" id="1.20.1720.10">
    <property type="entry name" value="Multidrug resistance protein D"/>
    <property type="match status" value="1"/>
</dbReference>
<evidence type="ECO:0000259" key="9">
    <source>
        <dbReference type="PROSITE" id="PS50850"/>
    </source>
</evidence>
<comment type="subcellular location">
    <subcellularLocation>
        <location evidence="8">Cell inner membrane</location>
        <topology evidence="8">Multi-pass membrane protein</topology>
    </subcellularLocation>
    <subcellularLocation>
        <location evidence="1">Cell membrane</location>
        <topology evidence="1">Multi-pass membrane protein</topology>
    </subcellularLocation>
</comment>
<evidence type="ECO:0000313" key="10">
    <source>
        <dbReference type="EMBL" id="MDX8305099.1"/>
    </source>
</evidence>
<dbReference type="NCBIfam" id="TIGR00710">
    <property type="entry name" value="efflux_Bcr_CflA"/>
    <property type="match status" value="1"/>
</dbReference>
<keyword evidence="3 8" id="KW-0813">Transport</keyword>
<dbReference type="InterPro" id="IPR004812">
    <property type="entry name" value="Efflux_drug-R_Bcr/CmlA"/>
</dbReference>
<feature type="transmembrane region" description="Helical" evidence="8">
    <location>
        <begin position="147"/>
        <end position="171"/>
    </location>
</feature>
<evidence type="ECO:0000256" key="7">
    <source>
        <dbReference type="ARBA" id="ARBA00023136"/>
    </source>
</evidence>
<dbReference type="InterPro" id="IPR036259">
    <property type="entry name" value="MFS_trans_sf"/>
</dbReference>
<dbReference type="GO" id="GO:0042910">
    <property type="term" value="F:xenobiotic transmembrane transporter activity"/>
    <property type="evidence" value="ECO:0007669"/>
    <property type="project" value="InterPro"/>
</dbReference>
<dbReference type="EMBL" id="JAVRAF010000013">
    <property type="protein sequence ID" value="MDX8305099.1"/>
    <property type="molecule type" value="Genomic_DNA"/>
</dbReference>
<dbReference type="AlphaFoldDB" id="A0AAW9FNT0"/>
<protein>
    <recommendedName>
        <fullName evidence="8">Bcr/CflA family efflux transporter</fullName>
    </recommendedName>
</protein>
<evidence type="ECO:0000256" key="1">
    <source>
        <dbReference type="ARBA" id="ARBA00004651"/>
    </source>
</evidence>
<evidence type="ECO:0000256" key="5">
    <source>
        <dbReference type="ARBA" id="ARBA00022692"/>
    </source>
</evidence>
<comment type="caution">
    <text evidence="10">The sequence shown here is derived from an EMBL/GenBank/DDBJ whole genome shotgun (WGS) entry which is preliminary data.</text>
</comment>
<feature type="transmembrane region" description="Helical" evidence="8">
    <location>
        <begin position="177"/>
        <end position="196"/>
    </location>
</feature>
<name>A0AAW9FNT0_9HYPH</name>
<dbReference type="CDD" id="cd17320">
    <property type="entry name" value="MFS_MdfA_MDR_like"/>
    <property type="match status" value="1"/>
</dbReference>
<feature type="transmembrane region" description="Helical" evidence="8">
    <location>
        <begin position="89"/>
        <end position="108"/>
    </location>
</feature>
<organism evidence="10">
    <name type="scientific">Agrobacterium rosae</name>
    <dbReference type="NCBI Taxonomy" id="1972867"/>
    <lineage>
        <taxon>Bacteria</taxon>
        <taxon>Pseudomonadati</taxon>
        <taxon>Pseudomonadota</taxon>
        <taxon>Alphaproteobacteria</taxon>
        <taxon>Hyphomicrobiales</taxon>
        <taxon>Rhizobiaceae</taxon>
        <taxon>Rhizobium/Agrobacterium group</taxon>
        <taxon>Agrobacterium</taxon>
    </lineage>
</organism>
<evidence type="ECO:0000256" key="6">
    <source>
        <dbReference type="ARBA" id="ARBA00022989"/>
    </source>
</evidence>
<keyword evidence="8" id="KW-0997">Cell inner membrane</keyword>
<feature type="transmembrane region" description="Helical" evidence="8">
    <location>
        <begin position="226"/>
        <end position="252"/>
    </location>
</feature>
<dbReference type="Pfam" id="PF07690">
    <property type="entry name" value="MFS_1"/>
    <property type="match status" value="1"/>
</dbReference>
<dbReference type="PANTHER" id="PTHR23502">
    <property type="entry name" value="MAJOR FACILITATOR SUPERFAMILY"/>
    <property type="match status" value="1"/>
</dbReference>
<feature type="transmembrane region" description="Helical" evidence="8">
    <location>
        <begin position="114"/>
        <end position="135"/>
    </location>
</feature>
<dbReference type="RefSeq" id="WP_320187939.1">
    <property type="nucleotide sequence ID" value="NZ_CP192784.1"/>
</dbReference>
<dbReference type="InterPro" id="IPR020846">
    <property type="entry name" value="MFS_dom"/>
</dbReference>
<accession>A0AAW9FNT0</accession>
<feature type="transmembrane region" description="Helical" evidence="8">
    <location>
        <begin position="352"/>
        <end position="376"/>
    </location>
</feature>
<reference evidence="10" key="1">
    <citation type="journal article" date="2023" name="Phytobiomes J">
        <title>Deciphering the key players within the bacterial microbiota associated with aerial crown gall tumors on rhododendron: Insights into the gallobiome.</title>
        <authorList>
            <person name="Kuzmanovic N."/>
            <person name="Nesme J."/>
            <person name="Wolf J."/>
            <person name="Neumann-Schaal M."/>
            <person name="Petersen J."/>
            <person name="Fernandez-Gnecco G."/>
            <person name="Sproeer C."/>
            <person name="Bunk B."/>
            <person name="Overmann J."/>
            <person name="Sorensen S.J."/>
            <person name="Idczak E."/>
            <person name="Smalla K."/>
        </authorList>
    </citation>
    <scope>NUCLEOTIDE SEQUENCE</scope>
    <source>
        <strain evidence="10">Rho-11.1</strain>
    </source>
</reference>
<dbReference type="GO" id="GO:0015385">
    <property type="term" value="F:sodium:proton antiporter activity"/>
    <property type="evidence" value="ECO:0007669"/>
    <property type="project" value="TreeGrafter"/>
</dbReference>
<feature type="transmembrane region" description="Helical" evidence="8">
    <location>
        <begin position="58"/>
        <end position="77"/>
    </location>
</feature>
<feature type="domain" description="Major facilitator superfamily (MFS) profile" evidence="9">
    <location>
        <begin position="21"/>
        <end position="407"/>
    </location>
</feature>